<evidence type="ECO:0000256" key="1">
    <source>
        <dbReference type="ARBA" id="ARBA00022679"/>
    </source>
</evidence>
<dbReference type="InterPro" id="IPR002123">
    <property type="entry name" value="Plipid/glycerol_acylTrfase"/>
</dbReference>
<evidence type="ECO:0000259" key="3">
    <source>
        <dbReference type="SMART" id="SM00563"/>
    </source>
</evidence>
<name>A0A542Y5V5_9MICO</name>
<dbReference type="SUPFAM" id="SSF69593">
    <property type="entry name" value="Glycerol-3-phosphate (1)-acyltransferase"/>
    <property type="match status" value="1"/>
</dbReference>
<dbReference type="GO" id="GO:0006654">
    <property type="term" value="P:phosphatidic acid biosynthetic process"/>
    <property type="evidence" value="ECO:0007669"/>
    <property type="project" value="TreeGrafter"/>
</dbReference>
<dbReference type="PANTHER" id="PTHR10434:SF11">
    <property type="entry name" value="1-ACYL-SN-GLYCEROL-3-PHOSPHATE ACYLTRANSFERASE"/>
    <property type="match status" value="1"/>
</dbReference>
<reference evidence="4 5" key="1">
    <citation type="submission" date="2019-06" db="EMBL/GenBank/DDBJ databases">
        <title>Sequencing the genomes of 1000 actinobacteria strains.</title>
        <authorList>
            <person name="Klenk H.-P."/>
        </authorList>
    </citation>
    <scope>NUCLEOTIDE SEQUENCE [LARGE SCALE GENOMIC DNA]</scope>
    <source>
        <strain evidence="4 5">DSM 8803</strain>
    </source>
</reference>
<comment type="caution">
    <text evidence="4">The sequence shown here is derived from an EMBL/GenBank/DDBJ whole genome shotgun (WGS) entry which is preliminary data.</text>
</comment>
<dbReference type="RefSeq" id="WP_246055797.1">
    <property type="nucleotide sequence ID" value="NZ_BAAAUY010000010.1"/>
</dbReference>
<dbReference type="Pfam" id="PF01553">
    <property type="entry name" value="Acyltransferase"/>
    <property type="match status" value="1"/>
</dbReference>
<dbReference type="GO" id="GO:0005886">
    <property type="term" value="C:plasma membrane"/>
    <property type="evidence" value="ECO:0007669"/>
    <property type="project" value="TreeGrafter"/>
</dbReference>
<keyword evidence="1 4" id="KW-0808">Transferase</keyword>
<dbReference type="CDD" id="cd07989">
    <property type="entry name" value="LPLAT_AGPAT-like"/>
    <property type="match status" value="1"/>
</dbReference>
<evidence type="ECO:0000313" key="4">
    <source>
        <dbReference type="EMBL" id="TQL43459.1"/>
    </source>
</evidence>
<dbReference type="GO" id="GO:0003841">
    <property type="term" value="F:1-acylglycerol-3-phosphate O-acyltransferase activity"/>
    <property type="evidence" value="ECO:0007669"/>
    <property type="project" value="TreeGrafter"/>
</dbReference>
<dbReference type="EMBL" id="VFON01000001">
    <property type="protein sequence ID" value="TQL43459.1"/>
    <property type="molecule type" value="Genomic_DNA"/>
</dbReference>
<dbReference type="AlphaFoldDB" id="A0A542Y5V5"/>
<accession>A0A542Y5V5</accession>
<dbReference type="Proteomes" id="UP000319094">
    <property type="component" value="Unassembled WGS sequence"/>
</dbReference>
<organism evidence="4 5">
    <name type="scientific">Leucobacter komagatae</name>
    <dbReference type="NCBI Taxonomy" id="55969"/>
    <lineage>
        <taxon>Bacteria</taxon>
        <taxon>Bacillati</taxon>
        <taxon>Actinomycetota</taxon>
        <taxon>Actinomycetes</taxon>
        <taxon>Micrococcales</taxon>
        <taxon>Microbacteriaceae</taxon>
        <taxon>Leucobacter</taxon>
    </lineage>
</organism>
<evidence type="ECO:0000256" key="2">
    <source>
        <dbReference type="ARBA" id="ARBA00023315"/>
    </source>
</evidence>
<keyword evidence="5" id="KW-1185">Reference proteome</keyword>
<dbReference type="PANTHER" id="PTHR10434">
    <property type="entry name" value="1-ACYL-SN-GLYCEROL-3-PHOSPHATE ACYLTRANSFERASE"/>
    <property type="match status" value="1"/>
</dbReference>
<sequence>MTIPAKPARPGPIFTVGRAILRPALWLRYRPRVTGRELVPSTGPLLLVSNHESMLDTILIPSFTPRRVQFLAKASLFRGALGRWFFEGIGAVPVVRGSSSTAQAALDAGREVLESGSAFVVFPEGSRSQDGRLYRGRSGAAWLALETGATVVPVGLWGTNRALRNPQTGRRERVAILFGAPLDLSDLGALPGGRARREATERIMGAIQALSGQECAEKFAEGSTGA</sequence>
<dbReference type="SMART" id="SM00563">
    <property type="entry name" value="PlsC"/>
    <property type="match status" value="1"/>
</dbReference>
<gene>
    <name evidence="4" type="ORF">FB468_1480</name>
</gene>
<protein>
    <submittedName>
        <fullName evidence="4">1-acyl-sn-glycerol-3-phosphate acyltransferase</fullName>
    </submittedName>
</protein>
<evidence type="ECO:0000313" key="5">
    <source>
        <dbReference type="Proteomes" id="UP000319094"/>
    </source>
</evidence>
<feature type="domain" description="Phospholipid/glycerol acyltransferase" evidence="3">
    <location>
        <begin position="45"/>
        <end position="159"/>
    </location>
</feature>
<keyword evidence="2 4" id="KW-0012">Acyltransferase</keyword>
<proteinExistence type="predicted"/>